<dbReference type="EMBL" id="JAJNAG010000002">
    <property type="protein sequence ID" value="MCD1124806.1"/>
    <property type="molecule type" value="Genomic_DNA"/>
</dbReference>
<feature type="region of interest" description="Disordered" evidence="1">
    <location>
        <begin position="140"/>
        <end position="195"/>
    </location>
</feature>
<dbReference type="Pfam" id="PF21821">
    <property type="entry name" value="Dit_like"/>
    <property type="match status" value="1"/>
</dbReference>
<evidence type="ECO:0000313" key="3">
    <source>
        <dbReference type="EMBL" id="MCD1124806.1"/>
    </source>
</evidence>
<dbReference type="InterPro" id="IPR048494">
    <property type="entry name" value="Dit-like_N"/>
</dbReference>
<name>A0A9X1SJF5_9GAMM</name>
<protein>
    <recommendedName>
        <fullName evidence="2">Dit-like phage tail protein N-terminal domain-containing protein</fullName>
    </recommendedName>
</protein>
<sequence length="195" mass="21973">MSLLPLSGLSTTTTSIGLVAIYNKSFRKLFDDAIPMKATVKETSKLMSHPLENGADISDHRVILQTEIEIDMLLQGGQYRSVYQQIKQAFLTGEKLTVTTKTDTYNDMIIESMPHEETSEFYDAIPLFLKLKEAQFVTPQYEEAPISQPSNKSDGKTKDRGQQQPNDATKEEEEKGSTIYKAGKKAKKKIEDIFK</sequence>
<dbReference type="Proteomes" id="UP001139171">
    <property type="component" value="Unassembled WGS sequence"/>
</dbReference>
<dbReference type="RefSeq" id="WP_230607815.1">
    <property type="nucleotide sequence ID" value="NZ_JAJNAG010000002.1"/>
</dbReference>
<evidence type="ECO:0000259" key="2">
    <source>
        <dbReference type="Pfam" id="PF21821"/>
    </source>
</evidence>
<keyword evidence="4" id="KW-1185">Reference proteome</keyword>
<reference evidence="3" key="1">
    <citation type="submission" date="2021-11" db="EMBL/GenBank/DDBJ databases">
        <title>Jinshanibacter sp. isolated from one year old Eriocheir sinensis.</title>
        <authorList>
            <person name="Li J.-Y."/>
            <person name="He W."/>
            <person name="Gao T.-H."/>
        </authorList>
    </citation>
    <scope>NUCLEOTIDE SEQUENCE</scope>
    <source>
        <strain evidence="3">LJY008</strain>
    </source>
</reference>
<proteinExistence type="predicted"/>
<accession>A0A9X1SJF5</accession>
<organism evidence="3 4">
    <name type="scientific">Limnobaculum eriocheiris</name>
    <dbReference type="NCBI Taxonomy" id="2897391"/>
    <lineage>
        <taxon>Bacteria</taxon>
        <taxon>Pseudomonadati</taxon>
        <taxon>Pseudomonadota</taxon>
        <taxon>Gammaproteobacteria</taxon>
        <taxon>Enterobacterales</taxon>
        <taxon>Budviciaceae</taxon>
        <taxon>Limnobaculum</taxon>
    </lineage>
</organism>
<evidence type="ECO:0000313" key="4">
    <source>
        <dbReference type="Proteomes" id="UP001139171"/>
    </source>
</evidence>
<feature type="domain" description="Dit-like phage tail protein N-terminal" evidence="2">
    <location>
        <begin position="39"/>
        <end position="144"/>
    </location>
</feature>
<comment type="caution">
    <text evidence="3">The sequence shown here is derived from an EMBL/GenBank/DDBJ whole genome shotgun (WGS) entry which is preliminary data.</text>
</comment>
<evidence type="ECO:0000256" key="1">
    <source>
        <dbReference type="SAM" id="MobiDB-lite"/>
    </source>
</evidence>
<dbReference type="AlphaFoldDB" id="A0A9X1SJF5"/>
<gene>
    <name evidence="3" type="ORF">LPW36_01945</name>
</gene>